<sequence length="156" mass="17735">MKQKYFILKNTEKNELIIREFAELDKESFSLLCEETFQKDQITSAIAKGKEALVATIRTKNMYPIGPFAAKIAEEVTNLYESKDKDSIELAFDDIDILTKERVAHKPLDDIESEPVEIDELLVEDVAPAFDDSEIDNISYPIQIADDDAVNTDDEE</sequence>
<reference evidence="1 2" key="1">
    <citation type="submission" date="2020-08" db="EMBL/GenBank/DDBJ databases">
        <title>Bridging the membrane lipid divide: bacteria of the FCB group superphylum have the potential to synthesize archaeal ether lipids.</title>
        <authorList>
            <person name="Villanueva L."/>
            <person name="Von Meijenfeldt F.A.B."/>
            <person name="Westbye A.B."/>
            <person name="Yadav S."/>
            <person name="Hopmans E.C."/>
            <person name="Dutilh B.E."/>
            <person name="Sinninghe Damste J.S."/>
        </authorList>
    </citation>
    <scope>NUCLEOTIDE SEQUENCE [LARGE SCALE GENOMIC DNA]</scope>
    <source>
        <strain evidence="1">NIOZ-UU30</strain>
    </source>
</reference>
<name>A0A8J6TNB1_9BACT</name>
<evidence type="ECO:0000313" key="2">
    <source>
        <dbReference type="Proteomes" id="UP000603434"/>
    </source>
</evidence>
<evidence type="ECO:0000313" key="1">
    <source>
        <dbReference type="EMBL" id="MBC8362528.1"/>
    </source>
</evidence>
<organism evidence="1 2">
    <name type="scientific">Candidatus Desulfatibia profunda</name>
    <dbReference type="NCBI Taxonomy" id="2841695"/>
    <lineage>
        <taxon>Bacteria</taxon>
        <taxon>Pseudomonadati</taxon>
        <taxon>Thermodesulfobacteriota</taxon>
        <taxon>Desulfobacteria</taxon>
        <taxon>Desulfobacterales</taxon>
        <taxon>Desulfobacterales incertae sedis</taxon>
        <taxon>Candidatus Desulfatibia</taxon>
    </lineage>
</organism>
<proteinExistence type="predicted"/>
<protein>
    <submittedName>
        <fullName evidence="1">Uncharacterized protein</fullName>
    </submittedName>
</protein>
<accession>A0A8J6TNB1</accession>
<dbReference type="AlphaFoldDB" id="A0A8J6TNB1"/>
<comment type="caution">
    <text evidence="1">The sequence shown here is derived from an EMBL/GenBank/DDBJ whole genome shotgun (WGS) entry which is preliminary data.</text>
</comment>
<gene>
    <name evidence="1" type="ORF">H8E23_14155</name>
</gene>
<dbReference type="EMBL" id="JACNJH010000200">
    <property type="protein sequence ID" value="MBC8362528.1"/>
    <property type="molecule type" value="Genomic_DNA"/>
</dbReference>
<dbReference type="Proteomes" id="UP000603434">
    <property type="component" value="Unassembled WGS sequence"/>
</dbReference>